<dbReference type="Gene3D" id="3.40.190.290">
    <property type="match status" value="1"/>
</dbReference>
<dbReference type="InterPro" id="IPR036388">
    <property type="entry name" value="WH-like_DNA-bd_sf"/>
</dbReference>
<sequence length="323" mass="35501">MNQLSAMRSFAKVAETLSFTAAAKELRVSVAMVTRSVATLETHLNLRLLNRTTRSVSLTEAGQEYWQGCHEVLRHLDTLEANVCSAAREAGGSLKVAAHESFAAAELSELIGKFRAQEPRVDFELTVFASTHDLTVGSFDACFVAERRLRDSSLVCRPLTRLRDVIVASPAYLAQKEAPDRPADLAEHDVLTTSDPCVRSWEFGDAYGAQRVLLRPVLSSSNLLTLIRAAKAGLGIARLPASLVAAEIQDGSLIPLLEGFELESGVRTLWMLYSGHRYMTPRVRRFIDFSVAHYRRDTPLPDSSLLDPASQARRTGAMIASPF</sequence>
<keyword evidence="3 6" id="KW-0238">DNA-binding</keyword>
<dbReference type="Pfam" id="PF00126">
    <property type="entry name" value="HTH_1"/>
    <property type="match status" value="1"/>
</dbReference>
<evidence type="ECO:0000259" key="5">
    <source>
        <dbReference type="PROSITE" id="PS50931"/>
    </source>
</evidence>
<dbReference type="PANTHER" id="PTHR30537">
    <property type="entry name" value="HTH-TYPE TRANSCRIPTIONAL REGULATOR"/>
    <property type="match status" value="1"/>
</dbReference>
<evidence type="ECO:0000313" key="7">
    <source>
        <dbReference type="Proteomes" id="UP001185254"/>
    </source>
</evidence>
<comment type="similarity">
    <text evidence="1">Belongs to the LysR transcriptional regulatory family.</text>
</comment>
<dbReference type="EMBL" id="JAVDQN010000002">
    <property type="protein sequence ID" value="MDR6376785.1"/>
    <property type="molecule type" value="Genomic_DNA"/>
</dbReference>
<dbReference type="Pfam" id="PF03466">
    <property type="entry name" value="LysR_substrate"/>
    <property type="match status" value="1"/>
</dbReference>
<dbReference type="InterPro" id="IPR005119">
    <property type="entry name" value="LysR_subst-bd"/>
</dbReference>
<dbReference type="Gene3D" id="1.10.10.10">
    <property type="entry name" value="Winged helix-like DNA-binding domain superfamily/Winged helix DNA-binding domain"/>
    <property type="match status" value="1"/>
</dbReference>
<keyword evidence="4" id="KW-0804">Transcription</keyword>
<evidence type="ECO:0000313" key="6">
    <source>
        <dbReference type="EMBL" id="MDR6376785.1"/>
    </source>
</evidence>
<keyword evidence="7" id="KW-1185">Reference proteome</keyword>
<dbReference type="PROSITE" id="PS50931">
    <property type="entry name" value="HTH_LYSR"/>
    <property type="match status" value="1"/>
</dbReference>
<dbReference type="InterPro" id="IPR058163">
    <property type="entry name" value="LysR-type_TF_proteobact-type"/>
</dbReference>
<dbReference type="GO" id="GO:0003677">
    <property type="term" value="F:DNA binding"/>
    <property type="evidence" value="ECO:0007669"/>
    <property type="project" value="UniProtKB-KW"/>
</dbReference>
<dbReference type="RefSeq" id="WP_310066982.1">
    <property type="nucleotide sequence ID" value="NZ_JAVDQN010000002.1"/>
</dbReference>
<dbReference type="Proteomes" id="UP001185254">
    <property type="component" value="Unassembled WGS sequence"/>
</dbReference>
<evidence type="ECO:0000256" key="3">
    <source>
        <dbReference type="ARBA" id="ARBA00023125"/>
    </source>
</evidence>
<dbReference type="SUPFAM" id="SSF46785">
    <property type="entry name" value="Winged helix' DNA-binding domain"/>
    <property type="match status" value="1"/>
</dbReference>
<keyword evidence="2" id="KW-0805">Transcription regulation</keyword>
<evidence type="ECO:0000256" key="4">
    <source>
        <dbReference type="ARBA" id="ARBA00023163"/>
    </source>
</evidence>
<organism evidence="6 7">
    <name type="scientific">Paraburkholderia caledonica</name>
    <dbReference type="NCBI Taxonomy" id="134536"/>
    <lineage>
        <taxon>Bacteria</taxon>
        <taxon>Pseudomonadati</taxon>
        <taxon>Pseudomonadota</taxon>
        <taxon>Betaproteobacteria</taxon>
        <taxon>Burkholderiales</taxon>
        <taxon>Burkholderiaceae</taxon>
        <taxon>Paraburkholderia</taxon>
    </lineage>
</organism>
<name>A0ABU1L0V0_9BURK</name>
<dbReference type="PANTHER" id="PTHR30537:SF35">
    <property type="entry name" value="TRANSCRIPTIONAL REGULATORY PROTEIN"/>
    <property type="match status" value="1"/>
</dbReference>
<comment type="caution">
    <text evidence="6">The sequence shown here is derived from an EMBL/GenBank/DDBJ whole genome shotgun (WGS) entry which is preliminary data.</text>
</comment>
<evidence type="ECO:0000256" key="1">
    <source>
        <dbReference type="ARBA" id="ARBA00009437"/>
    </source>
</evidence>
<gene>
    <name evidence="6" type="ORF">J2776_003485</name>
</gene>
<dbReference type="CDD" id="cd08422">
    <property type="entry name" value="PBP2_CrgA_like"/>
    <property type="match status" value="1"/>
</dbReference>
<dbReference type="SUPFAM" id="SSF53850">
    <property type="entry name" value="Periplasmic binding protein-like II"/>
    <property type="match status" value="1"/>
</dbReference>
<dbReference type="InterPro" id="IPR000847">
    <property type="entry name" value="LysR_HTH_N"/>
</dbReference>
<reference evidence="6 7" key="1">
    <citation type="submission" date="2023-07" db="EMBL/GenBank/DDBJ databases">
        <title>Sorghum-associated microbial communities from plants grown in Nebraska, USA.</title>
        <authorList>
            <person name="Schachtman D."/>
        </authorList>
    </citation>
    <scope>NUCLEOTIDE SEQUENCE [LARGE SCALE GENOMIC DNA]</scope>
    <source>
        <strain evidence="6 7">DS1039</strain>
    </source>
</reference>
<feature type="domain" description="HTH lysR-type" evidence="5">
    <location>
        <begin position="1"/>
        <end position="59"/>
    </location>
</feature>
<proteinExistence type="inferred from homology"/>
<protein>
    <submittedName>
        <fullName evidence="6">DNA-binding transcriptional LysR family regulator</fullName>
    </submittedName>
</protein>
<accession>A0ABU1L0V0</accession>
<dbReference type="InterPro" id="IPR036390">
    <property type="entry name" value="WH_DNA-bd_sf"/>
</dbReference>
<evidence type="ECO:0000256" key="2">
    <source>
        <dbReference type="ARBA" id="ARBA00023015"/>
    </source>
</evidence>